<evidence type="ECO:0000256" key="1">
    <source>
        <dbReference type="SAM" id="Coils"/>
    </source>
</evidence>
<dbReference type="KEGG" id="pchi:PC41400_08010"/>
<dbReference type="EMBL" id="JAMDMJ010000039">
    <property type="protein sequence ID" value="MCY9599148.1"/>
    <property type="molecule type" value="Genomic_DNA"/>
</dbReference>
<proteinExistence type="predicted"/>
<keyword evidence="1" id="KW-0175">Coiled coil</keyword>
<evidence type="ECO:0000313" key="3">
    <source>
        <dbReference type="EMBL" id="QAV17611.1"/>
    </source>
</evidence>
<dbReference type="RefSeq" id="WP_042229114.1">
    <property type="nucleotide sequence ID" value="NZ_CP026520.1"/>
</dbReference>
<evidence type="ECO:0000313" key="2">
    <source>
        <dbReference type="EMBL" id="MCY9599148.1"/>
    </source>
</evidence>
<dbReference type="Proteomes" id="UP000288943">
    <property type="component" value="Chromosome"/>
</dbReference>
<sequence>MNHSNLTRGSEESLDRFLLRLGDDKEIYGLDNWHQIRDVMNAESNEDFSESKWRKDYHLLKRGYDLHQAQLNPDGIVLLQEEKKLEAQKEYKKIQTIKSELNKNLNKAARREVMWDMIKDSIEKIPVPKFQPIIYPPTRDKVGVLSFADIHFGKYFKSLKNEYNEDIARDRMSLLMGETLEIIRQHGFEHIHIINGADSIEGMTLRTSQLQSIQSGLIDQTIKFSKFIASWLNVLSQYVRVTYHHVPSANHSEIRPFNSNRGEYPSEDLELVIMNYVHDVLANNPRIEAPLYDKDYVKLDVLGYNVWALHGHQLKGKKNAIRDLSLLHREFIDYLYIAHFHHAGTLTVGEGLTNDIEIIQIPSVMGADEYSDSLMTGAKAGANFSVYERNKGRSISYSLKLN</sequence>
<dbReference type="AlphaFoldDB" id="A0A410WTG1"/>
<dbReference type="OrthoDB" id="1758285at2"/>
<evidence type="ECO:0000313" key="5">
    <source>
        <dbReference type="Proteomes" id="UP001527202"/>
    </source>
</evidence>
<reference evidence="2 5" key="2">
    <citation type="submission" date="2022-05" db="EMBL/GenBank/DDBJ databases">
        <title>Genome Sequencing of Bee-Associated Microbes.</title>
        <authorList>
            <person name="Dunlap C."/>
        </authorList>
    </citation>
    <scope>NUCLEOTIDE SEQUENCE [LARGE SCALE GENOMIC DNA]</scope>
    <source>
        <strain evidence="2 5">NRRL B-23120</strain>
    </source>
</reference>
<organism evidence="3 4">
    <name type="scientific">Paenibacillus chitinolyticus</name>
    <dbReference type="NCBI Taxonomy" id="79263"/>
    <lineage>
        <taxon>Bacteria</taxon>
        <taxon>Bacillati</taxon>
        <taxon>Bacillota</taxon>
        <taxon>Bacilli</taxon>
        <taxon>Bacillales</taxon>
        <taxon>Paenibacillaceae</taxon>
        <taxon>Paenibacillus</taxon>
    </lineage>
</organism>
<evidence type="ECO:0000313" key="4">
    <source>
        <dbReference type="Proteomes" id="UP000288943"/>
    </source>
</evidence>
<feature type="coiled-coil region" evidence="1">
    <location>
        <begin position="84"/>
        <end position="111"/>
    </location>
</feature>
<name>A0A410WTG1_9BACL</name>
<dbReference type="Proteomes" id="UP001527202">
    <property type="component" value="Unassembled WGS sequence"/>
</dbReference>
<protein>
    <submittedName>
        <fullName evidence="3">Uncharacterized protein</fullName>
    </submittedName>
</protein>
<dbReference type="GeneID" id="95374756"/>
<reference evidence="3 4" key="1">
    <citation type="submission" date="2018-01" db="EMBL/GenBank/DDBJ databases">
        <title>The whole genome sequencing and assembly of Paenibacillus chitinolyticus KCCM 41400 strain.</title>
        <authorList>
            <person name="Kim J.-Y."/>
            <person name="Park M.-K."/>
            <person name="Lee Y.-J."/>
            <person name="Yi H."/>
            <person name="Bahn Y.-S."/>
            <person name="Kim J.F."/>
            <person name="Lee D.-W."/>
        </authorList>
    </citation>
    <scope>NUCLEOTIDE SEQUENCE [LARGE SCALE GENOMIC DNA]</scope>
    <source>
        <strain evidence="3 4">KCCM 41400</strain>
    </source>
</reference>
<keyword evidence="5" id="KW-1185">Reference proteome</keyword>
<gene>
    <name evidence="2" type="ORF">M5X16_25650</name>
    <name evidence="3" type="ORF">PC41400_08010</name>
</gene>
<accession>A0A410WTG1</accession>
<dbReference type="EMBL" id="CP026520">
    <property type="protein sequence ID" value="QAV17611.1"/>
    <property type="molecule type" value="Genomic_DNA"/>
</dbReference>